<dbReference type="PANTHER" id="PTHR36966">
    <property type="entry name" value="REP-ASSOCIATED TYROSINE TRANSPOSASE"/>
    <property type="match status" value="1"/>
</dbReference>
<dbReference type="Proteomes" id="UP000190675">
    <property type="component" value="Chromosome I"/>
</dbReference>
<accession>A0A1M5JD40</accession>
<dbReference type="GO" id="GO:0006313">
    <property type="term" value="P:DNA transposition"/>
    <property type="evidence" value="ECO:0007669"/>
    <property type="project" value="InterPro"/>
</dbReference>
<evidence type="ECO:0000313" key="2">
    <source>
        <dbReference type="EMBL" id="SHG38458.1"/>
    </source>
</evidence>
<proteinExistence type="predicted"/>
<dbReference type="SMART" id="SM01321">
    <property type="entry name" value="Y1_Tnp"/>
    <property type="match status" value="1"/>
</dbReference>
<protein>
    <submittedName>
        <fullName evidence="2">Putative transposase</fullName>
    </submittedName>
</protein>
<evidence type="ECO:0000259" key="1">
    <source>
        <dbReference type="SMART" id="SM01321"/>
    </source>
</evidence>
<dbReference type="InterPro" id="IPR036515">
    <property type="entry name" value="Transposase_17_sf"/>
</dbReference>
<dbReference type="OrthoDB" id="9794403at2"/>
<organism evidence="2 3">
    <name type="scientific">Bradyrhizobium erythrophlei</name>
    <dbReference type="NCBI Taxonomy" id="1437360"/>
    <lineage>
        <taxon>Bacteria</taxon>
        <taxon>Pseudomonadati</taxon>
        <taxon>Pseudomonadota</taxon>
        <taxon>Alphaproteobacteria</taxon>
        <taxon>Hyphomicrobiales</taxon>
        <taxon>Nitrobacteraceae</taxon>
        <taxon>Bradyrhizobium</taxon>
    </lineage>
</organism>
<dbReference type="InterPro" id="IPR052715">
    <property type="entry name" value="RAYT_transposase"/>
</dbReference>
<evidence type="ECO:0000313" key="3">
    <source>
        <dbReference type="Proteomes" id="UP000190675"/>
    </source>
</evidence>
<dbReference type="GO" id="GO:0043565">
    <property type="term" value="F:sequence-specific DNA binding"/>
    <property type="evidence" value="ECO:0007669"/>
    <property type="project" value="TreeGrafter"/>
</dbReference>
<dbReference type="GO" id="GO:0004803">
    <property type="term" value="F:transposase activity"/>
    <property type="evidence" value="ECO:0007669"/>
    <property type="project" value="InterPro"/>
</dbReference>
<dbReference type="EMBL" id="LT670818">
    <property type="protein sequence ID" value="SHG38458.1"/>
    <property type="molecule type" value="Genomic_DNA"/>
</dbReference>
<dbReference type="AlphaFoldDB" id="A0A1M5JD40"/>
<dbReference type="PANTHER" id="PTHR36966:SF1">
    <property type="entry name" value="REP-ASSOCIATED TYROSINE TRANSPOSASE"/>
    <property type="match status" value="1"/>
</dbReference>
<name>A0A1M5JD40_9BRAD</name>
<sequence length="180" mass="20646">MVRYRRNFVPGGTWFFTATLADRRSTALVDHIDALRSAFCAARRASHFAIDAIVVLPDHLHAILTLPANDKDFPGRWRRIKGNFSNALIGAGLDLKRWPNGDLALWQRRFWEHTIRDDGDFARHVDYIHFNPVKHGLARRVSDWPYSSFHRYVREGRLPDDWAGDIGESATDFGEPSPPP</sequence>
<dbReference type="SUPFAM" id="SSF143422">
    <property type="entry name" value="Transposase IS200-like"/>
    <property type="match status" value="1"/>
</dbReference>
<gene>
    <name evidence="2" type="ORF">SAMN05444169_2145</name>
</gene>
<reference evidence="2 3" key="1">
    <citation type="submission" date="2016-11" db="EMBL/GenBank/DDBJ databases">
        <authorList>
            <person name="Jaros S."/>
            <person name="Januszkiewicz K."/>
            <person name="Wedrychowicz H."/>
        </authorList>
    </citation>
    <scope>NUCLEOTIDE SEQUENCE [LARGE SCALE GENOMIC DNA]</scope>
    <source>
        <strain evidence="2 3">GAS242</strain>
    </source>
</reference>
<dbReference type="RefSeq" id="WP_079565946.1">
    <property type="nucleotide sequence ID" value="NZ_LT670818.1"/>
</dbReference>
<dbReference type="InterPro" id="IPR002686">
    <property type="entry name" value="Transposase_17"/>
</dbReference>
<dbReference type="NCBIfam" id="NF047646">
    <property type="entry name" value="REP_Tyr_transpos"/>
    <property type="match status" value="1"/>
</dbReference>
<dbReference type="Gene3D" id="3.30.70.1290">
    <property type="entry name" value="Transposase IS200-like"/>
    <property type="match status" value="1"/>
</dbReference>
<feature type="domain" description="Transposase IS200-like" evidence="1">
    <location>
        <begin position="9"/>
        <end position="131"/>
    </location>
</feature>